<reference evidence="1 2" key="1">
    <citation type="submission" date="2020-02" db="EMBL/GenBank/DDBJ databases">
        <title>Comparative genomics of sulfur disproportionating microorganisms.</title>
        <authorList>
            <person name="Ward L.M."/>
            <person name="Bertran E."/>
            <person name="Johnston D.T."/>
        </authorList>
    </citation>
    <scope>NUCLEOTIDE SEQUENCE [LARGE SCALE GENOMIC DNA]</scope>
    <source>
        <strain evidence="1 2">DSM 100025</strain>
    </source>
</reference>
<accession>A0A6N9TNG6</accession>
<dbReference type="EMBL" id="JAAGRR010000086">
    <property type="protein sequence ID" value="NDY42795.1"/>
    <property type="molecule type" value="Genomic_DNA"/>
</dbReference>
<name>A0A6N9TNG6_DISTH</name>
<evidence type="ECO:0000313" key="1">
    <source>
        <dbReference type="EMBL" id="NDY42795.1"/>
    </source>
</evidence>
<evidence type="ECO:0000313" key="2">
    <source>
        <dbReference type="Proteomes" id="UP000469346"/>
    </source>
</evidence>
<dbReference type="AlphaFoldDB" id="A0A6N9TNG6"/>
<organism evidence="1 2">
    <name type="scientific">Dissulfurirhabdus thermomarina</name>
    <dbReference type="NCBI Taxonomy" id="1765737"/>
    <lineage>
        <taxon>Bacteria</taxon>
        <taxon>Deltaproteobacteria</taxon>
        <taxon>Dissulfurirhabdaceae</taxon>
        <taxon>Dissulfurirhabdus</taxon>
    </lineage>
</organism>
<comment type="caution">
    <text evidence="1">The sequence shown here is derived from an EMBL/GenBank/DDBJ whole genome shotgun (WGS) entry which is preliminary data.</text>
</comment>
<keyword evidence="2" id="KW-1185">Reference proteome</keyword>
<sequence length="341" mass="39820">MNSAAHKKLIHNYLNWEDVEKRLDSYEFIKAVYPIKDLLCCSETAPYYCHYLAWRLGTWKRDEFFEFFNDLLKIGVKLEGWENNKNLLKSCDYDVFWGLLWQLQVAKFFCDQGHTVTWMNSPAPDLRVTAGESYFFVECYTYRKSFRILSFIEELFLKIDPRIRVDYRACTKLSIPDDKNGLNRFLDELFRPYIKPEFLREKIRESKTCQPVELPVPDAAFHLYVEGDDPSKYVPSCNATGGPDLYLKNVLHELIKNKQNSNKLSKHHPNILAVNCILQHDLEWVFDEHQAVGEQPSIDLGKNLDGVLVFRCGINELPSPRNCLLRRIGPALEAVRGHVDF</sequence>
<gene>
    <name evidence="1" type="ORF">G3N55_08060</name>
</gene>
<dbReference type="RefSeq" id="WP_163298925.1">
    <property type="nucleotide sequence ID" value="NZ_JAAGRR010000086.1"/>
</dbReference>
<dbReference type="Proteomes" id="UP000469346">
    <property type="component" value="Unassembled WGS sequence"/>
</dbReference>
<proteinExistence type="predicted"/>
<protein>
    <submittedName>
        <fullName evidence="1">Uncharacterized protein</fullName>
    </submittedName>
</protein>